<dbReference type="SUPFAM" id="SSF54534">
    <property type="entry name" value="FKBP-like"/>
    <property type="match status" value="2"/>
</dbReference>
<dbReference type="EMBL" id="UINC01003297">
    <property type="protein sequence ID" value="SVA05081.1"/>
    <property type="molecule type" value="Genomic_DNA"/>
</dbReference>
<sequence length="398" mass="45002">VAAVVGENIILKSDVSQVVGMTALQRGLDITKDADLLLKLQDGVLSSLIDQKVILEMAKLDSIEIGDKDVESALDQQVDGFIMRAGTEEVAETMLGQSLSDFRREFWYDMRDRLITEQYQQQLIMSVNINRSGVIGFYEEYKDSLPEFPIKMKIRHLLVRIQAGEESKKAALSEINYLREKILNGEPFSSVAMDFSDDPGSRASGGSLGYIKRNQMVKEFETKAYTQELNSLSEPIETTFGYHILETTEKSGEKIKVRHVLISPEITEKDESIAYKYALSLRDSSTNLSRFKSLVINKSEDAQTKKIGGDLGWITPNSSPIPEISEVLGLLEVGECSRPVKSSFGYHLLWLEEVRPGGRASLDLHWTEIEEIALNHKRMIFFKDWVTEARNNFYIDIN</sequence>
<evidence type="ECO:0000259" key="1">
    <source>
        <dbReference type="PROSITE" id="PS50198"/>
    </source>
</evidence>
<dbReference type="GO" id="GO:0003755">
    <property type="term" value="F:peptidyl-prolyl cis-trans isomerase activity"/>
    <property type="evidence" value="ECO:0007669"/>
    <property type="project" value="InterPro"/>
</dbReference>
<organism evidence="2">
    <name type="scientific">marine metagenome</name>
    <dbReference type="NCBI Taxonomy" id="408172"/>
    <lineage>
        <taxon>unclassified sequences</taxon>
        <taxon>metagenomes</taxon>
        <taxon>ecological metagenomes</taxon>
    </lineage>
</organism>
<dbReference type="Gene3D" id="1.10.4030.10">
    <property type="entry name" value="Porin chaperone SurA, peptide-binding domain"/>
    <property type="match status" value="1"/>
</dbReference>
<name>A0A381SP22_9ZZZZ</name>
<dbReference type="Pfam" id="PF13616">
    <property type="entry name" value="Rotamase_3"/>
    <property type="match status" value="1"/>
</dbReference>
<feature type="non-terminal residue" evidence="2">
    <location>
        <position position="1"/>
    </location>
</feature>
<dbReference type="InterPro" id="IPR050245">
    <property type="entry name" value="PrsA_foldase"/>
</dbReference>
<dbReference type="PANTHER" id="PTHR47245">
    <property type="entry name" value="PEPTIDYLPROLYL ISOMERASE"/>
    <property type="match status" value="1"/>
</dbReference>
<feature type="domain" description="PpiC" evidence="1">
    <location>
        <begin position="149"/>
        <end position="249"/>
    </location>
</feature>
<dbReference type="SUPFAM" id="SSF109998">
    <property type="entry name" value="Triger factor/SurA peptide-binding domain-like"/>
    <property type="match status" value="1"/>
</dbReference>
<protein>
    <recommendedName>
        <fullName evidence="1">PpiC domain-containing protein</fullName>
    </recommendedName>
</protein>
<dbReference type="PANTHER" id="PTHR47245:SF2">
    <property type="entry name" value="PEPTIDYL-PROLYL CIS-TRANS ISOMERASE HP_0175-RELATED"/>
    <property type="match status" value="1"/>
</dbReference>
<gene>
    <name evidence="2" type="ORF">METZ01_LOCUS57935</name>
</gene>
<proteinExistence type="predicted"/>
<dbReference type="InterPro" id="IPR027304">
    <property type="entry name" value="Trigger_fact/SurA_dom_sf"/>
</dbReference>
<reference evidence="2" key="1">
    <citation type="submission" date="2018-05" db="EMBL/GenBank/DDBJ databases">
        <authorList>
            <person name="Lanie J.A."/>
            <person name="Ng W.-L."/>
            <person name="Kazmierczak K.M."/>
            <person name="Andrzejewski T.M."/>
            <person name="Davidsen T.M."/>
            <person name="Wayne K.J."/>
            <person name="Tettelin H."/>
            <person name="Glass J.I."/>
            <person name="Rusch D."/>
            <person name="Podicherti R."/>
            <person name="Tsui H.-C.T."/>
            <person name="Winkler M.E."/>
        </authorList>
    </citation>
    <scope>NUCLEOTIDE SEQUENCE</scope>
</reference>
<dbReference type="AlphaFoldDB" id="A0A381SP22"/>
<feature type="domain" description="PpiC" evidence="1">
    <location>
        <begin position="252"/>
        <end position="353"/>
    </location>
</feature>
<dbReference type="Pfam" id="PF00639">
    <property type="entry name" value="Rotamase"/>
    <property type="match status" value="1"/>
</dbReference>
<accession>A0A381SP22</accession>
<dbReference type="InterPro" id="IPR023058">
    <property type="entry name" value="PPIase_PpiC_CS"/>
</dbReference>
<evidence type="ECO:0000313" key="2">
    <source>
        <dbReference type="EMBL" id="SVA05081.1"/>
    </source>
</evidence>
<dbReference type="PROSITE" id="PS50198">
    <property type="entry name" value="PPIC_PPIASE_2"/>
    <property type="match status" value="2"/>
</dbReference>
<dbReference type="Gene3D" id="3.10.50.40">
    <property type="match status" value="2"/>
</dbReference>
<dbReference type="PROSITE" id="PS01096">
    <property type="entry name" value="PPIC_PPIASE_1"/>
    <property type="match status" value="1"/>
</dbReference>
<dbReference type="InterPro" id="IPR000297">
    <property type="entry name" value="PPIase_PpiC"/>
</dbReference>
<dbReference type="InterPro" id="IPR046357">
    <property type="entry name" value="PPIase_dom_sf"/>
</dbReference>